<dbReference type="Pfam" id="PF00107">
    <property type="entry name" value="ADH_zinc_N"/>
    <property type="match status" value="1"/>
</dbReference>
<accession>A0A0D2JYG5</accession>
<evidence type="ECO:0000256" key="5">
    <source>
        <dbReference type="ARBA" id="ARBA00023002"/>
    </source>
</evidence>
<dbReference type="Gene3D" id="3.40.50.720">
    <property type="entry name" value="NAD(P)-binding Rossmann-like Domain"/>
    <property type="match status" value="1"/>
</dbReference>
<keyword evidence="4 7" id="KW-0862">Zinc</keyword>
<dbReference type="GO" id="GO:0004022">
    <property type="term" value="F:alcohol dehydrogenase (NAD+) activity"/>
    <property type="evidence" value="ECO:0007669"/>
    <property type="project" value="TreeGrafter"/>
</dbReference>
<dbReference type="STRING" id="1442371.A0A0D2JYG5"/>
<name>A0A0D2JYG5_9EURO</name>
<evidence type="ECO:0000256" key="2">
    <source>
        <dbReference type="ARBA" id="ARBA00008072"/>
    </source>
</evidence>
<dbReference type="InterPro" id="IPR002328">
    <property type="entry name" value="ADH_Zn_CS"/>
</dbReference>
<evidence type="ECO:0000256" key="7">
    <source>
        <dbReference type="RuleBase" id="RU361277"/>
    </source>
</evidence>
<dbReference type="Pfam" id="PF08240">
    <property type="entry name" value="ADH_N"/>
    <property type="match status" value="1"/>
</dbReference>
<evidence type="ECO:0000256" key="1">
    <source>
        <dbReference type="ARBA" id="ARBA00001947"/>
    </source>
</evidence>
<dbReference type="GO" id="GO:0005737">
    <property type="term" value="C:cytoplasm"/>
    <property type="evidence" value="ECO:0007669"/>
    <property type="project" value="TreeGrafter"/>
</dbReference>
<organism evidence="9 10">
    <name type="scientific">Fonsecaea multimorphosa CBS 102226</name>
    <dbReference type="NCBI Taxonomy" id="1442371"/>
    <lineage>
        <taxon>Eukaryota</taxon>
        <taxon>Fungi</taxon>
        <taxon>Dikarya</taxon>
        <taxon>Ascomycota</taxon>
        <taxon>Pezizomycotina</taxon>
        <taxon>Eurotiomycetes</taxon>
        <taxon>Chaetothyriomycetidae</taxon>
        <taxon>Chaetothyriales</taxon>
        <taxon>Herpotrichiellaceae</taxon>
        <taxon>Fonsecaea</taxon>
    </lineage>
</organism>
<dbReference type="PANTHER" id="PTHR42940">
    <property type="entry name" value="ALCOHOL DEHYDROGENASE 1-RELATED"/>
    <property type="match status" value="1"/>
</dbReference>
<dbReference type="VEuPathDB" id="FungiDB:Z520_05883"/>
<dbReference type="OrthoDB" id="1560166at2759"/>
<dbReference type="SUPFAM" id="SSF51735">
    <property type="entry name" value="NAD(P)-binding Rossmann-fold domains"/>
    <property type="match status" value="1"/>
</dbReference>
<feature type="domain" description="Enoyl reductase (ER)" evidence="8">
    <location>
        <begin position="8"/>
        <end position="346"/>
    </location>
</feature>
<evidence type="ECO:0000259" key="8">
    <source>
        <dbReference type="SMART" id="SM00829"/>
    </source>
</evidence>
<dbReference type="InterPro" id="IPR013154">
    <property type="entry name" value="ADH-like_N"/>
</dbReference>
<dbReference type="InterPro" id="IPR013149">
    <property type="entry name" value="ADH-like_C"/>
</dbReference>
<keyword evidence="10" id="KW-1185">Reference proteome</keyword>
<sequence>MRAAQFHRDTGKIQVNEVPIPEPEATEILVKIKSASLCHSDIMAIEGWTPTPSSVKPITLGHEGAGVVERLGSKVTGFKPGDPVGFLYITGVCFECEGCKVYNLYCSKGTPRIQGMTEGADGFFAQYAVVDYRNAIVLPDAVKLETASPLFCGGIAGRLTPPFNTVESCELKPDEWLAVVGCGGLGQAAVQYAKAMGIKVVGLDINDETLAETTKVGADLTFNSATNPNYLDEIRKATGGGVHAAAVYSASIAAYENARKALRIGGLLMAVGLPSKPFPVNLTEIITGLYRLKGDCTGTPQRMPRAIEFTAKHAIQPNVVSFHKLDEVPDMIAKMRAEKSTGRMAVLF</sequence>
<dbReference type="Proteomes" id="UP000053411">
    <property type="component" value="Unassembled WGS sequence"/>
</dbReference>
<dbReference type="RefSeq" id="XP_016632705.1">
    <property type="nucleotide sequence ID" value="XM_016776386.1"/>
</dbReference>
<proteinExistence type="inferred from homology"/>
<dbReference type="GeneID" id="27711629"/>
<gene>
    <name evidence="9" type="ORF">Z520_05883</name>
</gene>
<dbReference type="Gene3D" id="3.90.180.10">
    <property type="entry name" value="Medium-chain alcohol dehydrogenases, catalytic domain"/>
    <property type="match status" value="1"/>
</dbReference>
<protein>
    <recommendedName>
        <fullName evidence="8">Enoyl reductase (ER) domain-containing protein</fullName>
    </recommendedName>
</protein>
<keyword evidence="3 7" id="KW-0479">Metal-binding</keyword>
<dbReference type="InterPro" id="IPR036291">
    <property type="entry name" value="NAD(P)-bd_dom_sf"/>
</dbReference>
<keyword evidence="6" id="KW-0520">NAD</keyword>
<reference evidence="9 10" key="1">
    <citation type="submission" date="2015-01" db="EMBL/GenBank/DDBJ databases">
        <title>The Genome Sequence of Fonsecaea multimorphosa CBS 102226.</title>
        <authorList>
            <consortium name="The Broad Institute Genomics Platform"/>
            <person name="Cuomo C."/>
            <person name="de Hoog S."/>
            <person name="Gorbushina A."/>
            <person name="Stielow B."/>
            <person name="Teixiera M."/>
            <person name="Abouelleil A."/>
            <person name="Chapman S.B."/>
            <person name="Priest M."/>
            <person name="Young S.K."/>
            <person name="Wortman J."/>
            <person name="Nusbaum C."/>
            <person name="Birren B."/>
        </authorList>
    </citation>
    <scope>NUCLEOTIDE SEQUENCE [LARGE SCALE GENOMIC DNA]</scope>
    <source>
        <strain evidence="9 10">CBS 102226</strain>
    </source>
</reference>
<dbReference type="EMBL" id="KN848071">
    <property type="protein sequence ID" value="KIX98582.1"/>
    <property type="molecule type" value="Genomic_DNA"/>
</dbReference>
<dbReference type="SUPFAM" id="SSF50129">
    <property type="entry name" value="GroES-like"/>
    <property type="match status" value="1"/>
</dbReference>
<dbReference type="FunFam" id="3.40.50.720:FF:000039">
    <property type="entry name" value="Alcohol dehydrogenase AdhP"/>
    <property type="match status" value="1"/>
</dbReference>
<evidence type="ECO:0000256" key="4">
    <source>
        <dbReference type="ARBA" id="ARBA00022833"/>
    </source>
</evidence>
<dbReference type="PROSITE" id="PS00059">
    <property type="entry name" value="ADH_ZINC"/>
    <property type="match status" value="1"/>
</dbReference>
<comment type="cofactor">
    <cofactor evidence="1 7">
        <name>Zn(2+)</name>
        <dbReference type="ChEBI" id="CHEBI:29105"/>
    </cofactor>
</comment>
<dbReference type="SMART" id="SM00829">
    <property type="entry name" value="PKS_ER"/>
    <property type="match status" value="1"/>
</dbReference>
<dbReference type="AlphaFoldDB" id="A0A0D2JYG5"/>
<dbReference type="GO" id="GO:0008270">
    <property type="term" value="F:zinc ion binding"/>
    <property type="evidence" value="ECO:0007669"/>
    <property type="project" value="InterPro"/>
</dbReference>
<evidence type="ECO:0000256" key="3">
    <source>
        <dbReference type="ARBA" id="ARBA00022723"/>
    </source>
</evidence>
<evidence type="ECO:0000256" key="6">
    <source>
        <dbReference type="ARBA" id="ARBA00023027"/>
    </source>
</evidence>
<dbReference type="InterPro" id="IPR011032">
    <property type="entry name" value="GroES-like_sf"/>
</dbReference>
<comment type="similarity">
    <text evidence="2 7">Belongs to the zinc-containing alcohol dehydrogenase family.</text>
</comment>
<dbReference type="InterPro" id="IPR020843">
    <property type="entry name" value="ER"/>
</dbReference>
<keyword evidence="5" id="KW-0560">Oxidoreductase</keyword>
<evidence type="ECO:0000313" key="10">
    <source>
        <dbReference type="Proteomes" id="UP000053411"/>
    </source>
</evidence>
<dbReference type="PANTHER" id="PTHR42940:SF8">
    <property type="entry name" value="VACUOLAR PROTEIN SORTING-ASSOCIATED PROTEIN 11"/>
    <property type="match status" value="1"/>
</dbReference>
<evidence type="ECO:0000313" key="9">
    <source>
        <dbReference type="EMBL" id="KIX98582.1"/>
    </source>
</evidence>